<evidence type="ECO:0000256" key="3">
    <source>
        <dbReference type="ARBA" id="ARBA00023242"/>
    </source>
</evidence>
<dbReference type="OrthoDB" id="116827at2759"/>
<dbReference type="InterPro" id="IPR031790">
    <property type="entry name" value="Znf-NOSIP"/>
</dbReference>
<keyword evidence="3 4" id="KW-0539">Nucleus</keyword>
<dbReference type="GO" id="GO:0005634">
    <property type="term" value="C:nucleus"/>
    <property type="evidence" value="ECO:0007669"/>
    <property type="project" value="UniProtKB-SubCell"/>
</dbReference>
<protein>
    <recommendedName>
        <fullName evidence="8">RING-type domain-containing protein</fullName>
    </recommendedName>
</protein>
<dbReference type="InterPro" id="IPR016818">
    <property type="entry name" value="NOSIP"/>
</dbReference>
<dbReference type="InterPro" id="IPR001841">
    <property type="entry name" value="Znf_RING"/>
</dbReference>
<dbReference type="PANTHER" id="PTHR13063:SF10">
    <property type="entry name" value="NITRIC OXIDE SYNTHASE-INTERACTING PROTEIN"/>
    <property type="match status" value="1"/>
</dbReference>
<evidence type="ECO:0000256" key="5">
    <source>
        <dbReference type="PROSITE-ProRule" id="PRU00175"/>
    </source>
</evidence>
<evidence type="ECO:0000259" key="8">
    <source>
        <dbReference type="PROSITE" id="PS50089"/>
    </source>
</evidence>
<feature type="compositionally biased region" description="Polar residues" evidence="7">
    <location>
        <begin position="114"/>
        <end position="124"/>
    </location>
</feature>
<comment type="caution">
    <text evidence="9">The sequence shown here is derived from an EMBL/GenBank/DDBJ whole genome shotgun (WGS) entry which is preliminary data.</text>
</comment>
<dbReference type="Proteomes" id="UP000193467">
    <property type="component" value="Unassembled WGS sequence"/>
</dbReference>
<feature type="coiled-coil region" evidence="6">
    <location>
        <begin position="74"/>
        <end position="104"/>
    </location>
</feature>
<organism evidence="9 10">
    <name type="scientific">Leucosporidium creatinivorum</name>
    <dbReference type="NCBI Taxonomy" id="106004"/>
    <lineage>
        <taxon>Eukaryota</taxon>
        <taxon>Fungi</taxon>
        <taxon>Dikarya</taxon>
        <taxon>Basidiomycota</taxon>
        <taxon>Pucciniomycotina</taxon>
        <taxon>Microbotryomycetes</taxon>
        <taxon>Leucosporidiales</taxon>
        <taxon>Leucosporidium</taxon>
    </lineage>
</organism>
<dbReference type="PANTHER" id="PTHR13063">
    <property type="entry name" value="ENOS INTERACTING PROTEIN"/>
    <property type="match status" value="1"/>
</dbReference>
<dbReference type="Gene3D" id="3.30.40.10">
    <property type="entry name" value="Zinc/RING finger domain, C3HC4 (zinc finger)"/>
    <property type="match status" value="1"/>
</dbReference>
<comment type="similarity">
    <text evidence="2 4">Belongs to the NOSIP family.</text>
</comment>
<dbReference type="STRING" id="106004.A0A1Y2C454"/>
<evidence type="ECO:0000313" key="10">
    <source>
        <dbReference type="Proteomes" id="UP000193467"/>
    </source>
</evidence>
<keyword evidence="5" id="KW-0479">Metal-binding</keyword>
<keyword evidence="6" id="KW-0175">Coiled coil</keyword>
<evidence type="ECO:0000256" key="6">
    <source>
        <dbReference type="SAM" id="Coils"/>
    </source>
</evidence>
<accession>A0A1Y2C454</accession>
<dbReference type="AlphaFoldDB" id="A0A1Y2C454"/>
<dbReference type="SUPFAM" id="SSF57850">
    <property type="entry name" value="RING/U-box"/>
    <property type="match status" value="1"/>
</dbReference>
<feature type="region of interest" description="Disordered" evidence="7">
    <location>
        <begin position="112"/>
        <end position="142"/>
    </location>
</feature>
<dbReference type="GO" id="GO:0061630">
    <property type="term" value="F:ubiquitin protein ligase activity"/>
    <property type="evidence" value="ECO:0007669"/>
    <property type="project" value="InterPro"/>
</dbReference>
<dbReference type="EMBL" id="MCGR01000134">
    <property type="protein sequence ID" value="ORY41818.1"/>
    <property type="molecule type" value="Genomic_DNA"/>
</dbReference>
<dbReference type="InterPro" id="IPR013083">
    <property type="entry name" value="Znf_RING/FYVE/PHD"/>
</dbReference>
<sequence>MPRHARNNTSASTFTYAERQMLKAGSKKERLGRDAMKNFNACSLCLEVARDPRSCLEGHLYCQECIVTSLLAQKKDIKRQNILLERMRAESEEELAAARAAARERVVREFESAQTSLGSKTTAGKASLTGPSTGGAERGTKRKFDLDEDEIERLAKEATEEAMGRTAMELAESRKAKLPNFWLPSLTPSSTPDAVLDVKLQTLCQVAKPAHPISLKSLTVVKFETEKGDATSTDISCICPCCRKSLTNNVKAYVVRPCGDVLCNTCVDTLCRPDKACAHCGTGLDVKKPFIELKREGTGFAAGGQAEAKRFDLAFQG</sequence>
<reference evidence="9 10" key="1">
    <citation type="submission" date="2016-07" db="EMBL/GenBank/DDBJ databases">
        <title>Pervasive Adenine N6-methylation of Active Genes in Fungi.</title>
        <authorList>
            <consortium name="DOE Joint Genome Institute"/>
            <person name="Mondo S.J."/>
            <person name="Dannebaum R.O."/>
            <person name="Kuo R.C."/>
            <person name="Labutti K."/>
            <person name="Haridas S."/>
            <person name="Kuo A."/>
            <person name="Salamov A."/>
            <person name="Ahrendt S.R."/>
            <person name="Lipzen A."/>
            <person name="Sullivan W."/>
            <person name="Andreopoulos W.B."/>
            <person name="Clum A."/>
            <person name="Lindquist E."/>
            <person name="Daum C."/>
            <person name="Ramamoorthy G.K."/>
            <person name="Gryganskyi A."/>
            <person name="Culley D."/>
            <person name="Magnuson J.K."/>
            <person name="James T.Y."/>
            <person name="O'Malley M.A."/>
            <person name="Stajich J.E."/>
            <person name="Spatafora J.W."/>
            <person name="Visel A."/>
            <person name="Grigoriev I.V."/>
        </authorList>
    </citation>
    <scope>NUCLEOTIDE SEQUENCE [LARGE SCALE GENOMIC DNA]</scope>
    <source>
        <strain evidence="9 10">62-1032</strain>
    </source>
</reference>
<comment type="subcellular location">
    <subcellularLocation>
        <location evidence="1 4">Nucleus</location>
    </subcellularLocation>
</comment>
<feature type="domain" description="RING-type" evidence="8">
    <location>
        <begin position="239"/>
        <end position="280"/>
    </location>
</feature>
<evidence type="ECO:0000256" key="4">
    <source>
        <dbReference type="PIRNR" id="PIRNR023577"/>
    </source>
</evidence>
<proteinExistence type="inferred from homology"/>
<name>A0A1Y2C454_9BASI</name>
<dbReference type="Pfam" id="PF15906">
    <property type="entry name" value="zf-NOSIP"/>
    <property type="match status" value="1"/>
</dbReference>
<dbReference type="PROSITE" id="PS50089">
    <property type="entry name" value="ZF_RING_2"/>
    <property type="match status" value="1"/>
</dbReference>
<dbReference type="GO" id="GO:0008270">
    <property type="term" value="F:zinc ion binding"/>
    <property type="evidence" value="ECO:0007669"/>
    <property type="project" value="UniProtKB-KW"/>
</dbReference>
<evidence type="ECO:0000256" key="2">
    <source>
        <dbReference type="ARBA" id="ARBA00008126"/>
    </source>
</evidence>
<evidence type="ECO:0000256" key="7">
    <source>
        <dbReference type="SAM" id="MobiDB-lite"/>
    </source>
</evidence>
<keyword evidence="5" id="KW-0862">Zinc</keyword>
<dbReference type="InParanoid" id="A0A1Y2C454"/>
<keyword evidence="10" id="KW-1185">Reference proteome</keyword>
<dbReference type="PIRSF" id="PIRSF023577">
    <property type="entry name" value="ENOS_interacting"/>
    <property type="match status" value="1"/>
</dbReference>
<keyword evidence="5" id="KW-0863">Zinc-finger</keyword>
<gene>
    <name evidence="9" type="ORF">BCR35DRAFT_336415</name>
</gene>
<evidence type="ECO:0000256" key="1">
    <source>
        <dbReference type="ARBA" id="ARBA00004123"/>
    </source>
</evidence>
<evidence type="ECO:0000313" key="9">
    <source>
        <dbReference type="EMBL" id="ORY41818.1"/>
    </source>
</evidence>